<dbReference type="STRING" id="928856.SAMN04488049_10210"/>
<dbReference type="SUPFAM" id="SSF53474">
    <property type="entry name" value="alpha/beta-Hydrolases"/>
    <property type="match status" value="1"/>
</dbReference>
<dbReference type="OrthoDB" id="9806180at2"/>
<keyword evidence="6" id="KW-1185">Reference proteome</keyword>
<reference evidence="5 6" key="1">
    <citation type="submission" date="2015-09" db="EMBL/GenBank/DDBJ databases">
        <authorList>
            <consortium name="Swine Surveillance"/>
        </authorList>
    </citation>
    <scope>NUCLEOTIDE SEQUENCE [LARGE SCALE GENOMIC DNA]</scope>
    <source>
        <strain evidence="5 6">CECT 7557</strain>
    </source>
</reference>
<evidence type="ECO:0000256" key="1">
    <source>
        <dbReference type="ARBA" id="ARBA00010515"/>
    </source>
</evidence>
<dbReference type="Proteomes" id="UP000052022">
    <property type="component" value="Unassembled WGS sequence"/>
</dbReference>
<dbReference type="EC" id="3.1.1.1" evidence="5"/>
<dbReference type="PROSITE" id="PS01174">
    <property type="entry name" value="LIPASE_GDXG_SER"/>
    <property type="match status" value="1"/>
</dbReference>
<gene>
    <name evidence="5" type="primary">nlhH</name>
    <name evidence="5" type="ORF">TRM7557_03175</name>
</gene>
<feature type="domain" description="Alpha/beta hydrolase fold-3" evidence="4">
    <location>
        <begin position="77"/>
        <end position="277"/>
    </location>
</feature>
<dbReference type="RefSeq" id="WP_058291191.1">
    <property type="nucleotide sequence ID" value="NZ_CYSD01000042.1"/>
</dbReference>
<protein>
    <submittedName>
        <fullName evidence="5">Carboxylesterase NlhH</fullName>
        <ecNumber evidence="5">3.1.1.1</ecNumber>
    </submittedName>
</protein>
<feature type="active site" evidence="3">
    <location>
        <position position="149"/>
    </location>
</feature>
<dbReference type="GO" id="GO:0106435">
    <property type="term" value="F:carboxylesterase activity"/>
    <property type="evidence" value="ECO:0007669"/>
    <property type="project" value="UniProtKB-EC"/>
</dbReference>
<evidence type="ECO:0000256" key="3">
    <source>
        <dbReference type="PROSITE-ProRule" id="PRU10038"/>
    </source>
</evidence>
<dbReference type="Gene3D" id="3.40.50.1820">
    <property type="entry name" value="alpha/beta hydrolase"/>
    <property type="match status" value="1"/>
</dbReference>
<keyword evidence="2 5" id="KW-0378">Hydrolase</keyword>
<comment type="similarity">
    <text evidence="1">Belongs to the 'GDXG' lipolytic enzyme family.</text>
</comment>
<evidence type="ECO:0000313" key="6">
    <source>
        <dbReference type="Proteomes" id="UP000052022"/>
    </source>
</evidence>
<proteinExistence type="inferred from homology"/>
<dbReference type="InterPro" id="IPR050300">
    <property type="entry name" value="GDXG_lipolytic_enzyme"/>
</dbReference>
<dbReference type="PANTHER" id="PTHR48081">
    <property type="entry name" value="AB HYDROLASE SUPERFAMILY PROTEIN C4A8.06C"/>
    <property type="match status" value="1"/>
</dbReference>
<dbReference type="EMBL" id="CYSD01000042">
    <property type="protein sequence ID" value="CUH81007.1"/>
    <property type="molecule type" value="Genomic_DNA"/>
</dbReference>
<dbReference type="AlphaFoldDB" id="A0A0P1GH38"/>
<evidence type="ECO:0000313" key="5">
    <source>
        <dbReference type="EMBL" id="CUH81007.1"/>
    </source>
</evidence>
<sequence>MDNDTLLDPEIRAFIRRSADSYPGEAVDHTIEQQRAFYNDSVAQFREPRPEVVEVSEATVGYVQVRIYSAGDPTRTVLYCHGGGWVVGDLNSHDDICAEICAQTGYRVVAVDYRLAPDHQHPAQFDDAYAVAEWIAQEFPGGMVLAGDSAGGALVACVAHKARGQIEGVLGQVLIYPVLGPEVDRGSYIEHAEAPMLTRADMSMYNKIRTGGEMPAEADPTLLPLMDTDFAELPPTVLFSADVDPLRDDCRDYRDALKEAGVKVHWTNEEGLVHSYLRARTTSSKARDSFERISVAIEALGQELWGWD</sequence>
<name>A0A0P1GH38_9RHOB</name>
<dbReference type="InterPro" id="IPR013094">
    <property type="entry name" value="AB_hydrolase_3"/>
</dbReference>
<dbReference type="InterPro" id="IPR033140">
    <property type="entry name" value="Lipase_GDXG_put_SER_AS"/>
</dbReference>
<dbReference type="InterPro" id="IPR029058">
    <property type="entry name" value="AB_hydrolase_fold"/>
</dbReference>
<evidence type="ECO:0000256" key="2">
    <source>
        <dbReference type="ARBA" id="ARBA00022801"/>
    </source>
</evidence>
<dbReference type="Pfam" id="PF07859">
    <property type="entry name" value="Abhydrolase_3"/>
    <property type="match status" value="1"/>
</dbReference>
<evidence type="ECO:0000259" key="4">
    <source>
        <dbReference type="Pfam" id="PF07859"/>
    </source>
</evidence>
<accession>A0A0P1GH38</accession>
<dbReference type="PANTHER" id="PTHR48081:SF8">
    <property type="entry name" value="ALPHA_BETA HYDROLASE FOLD-3 DOMAIN-CONTAINING PROTEIN-RELATED"/>
    <property type="match status" value="1"/>
</dbReference>
<organism evidence="5 6">
    <name type="scientific">Tritonibacter multivorans</name>
    <dbReference type="NCBI Taxonomy" id="928856"/>
    <lineage>
        <taxon>Bacteria</taxon>
        <taxon>Pseudomonadati</taxon>
        <taxon>Pseudomonadota</taxon>
        <taxon>Alphaproteobacteria</taxon>
        <taxon>Rhodobacterales</taxon>
        <taxon>Paracoccaceae</taxon>
        <taxon>Tritonibacter</taxon>
    </lineage>
</organism>